<evidence type="ECO:0000256" key="1">
    <source>
        <dbReference type="SAM" id="MobiDB-lite"/>
    </source>
</evidence>
<keyword evidence="2" id="KW-0472">Membrane</keyword>
<dbReference type="EMBL" id="GL832979">
    <property type="protein sequence ID" value="EGD77651.1"/>
    <property type="molecule type" value="Genomic_DNA"/>
</dbReference>
<proteinExistence type="predicted"/>
<evidence type="ECO:0000313" key="4">
    <source>
        <dbReference type="Proteomes" id="UP000007799"/>
    </source>
</evidence>
<keyword evidence="4" id="KW-1185">Reference proteome</keyword>
<evidence type="ECO:0000313" key="3">
    <source>
        <dbReference type="EMBL" id="EGD77651.1"/>
    </source>
</evidence>
<evidence type="ECO:0000256" key="2">
    <source>
        <dbReference type="SAM" id="Phobius"/>
    </source>
</evidence>
<feature type="region of interest" description="Disordered" evidence="1">
    <location>
        <begin position="98"/>
        <end position="128"/>
    </location>
</feature>
<dbReference type="AlphaFoldDB" id="F2UKK2"/>
<feature type="region of interest" description="Disordered" evidence="1">
    <location>
        <begin position="35"/>
        <end position="60"/>
    </location>
</feature>
<protein>
    <submittedName>
        <fullName evidence="3">Uncharacterized protein</fullName>
    </submittedName>
</protein>
<feature type="transmembrane region" description="Helical" evidence="2">
    <location>
        <begin position="72"/>
        <end position="94"/>
    </location>
</feature>
<name>F2UKK2_SALR5</name>
<keyword evidence="2" id="KW-0812">Transmembrane</keyword>
<feature type="region of interest" description="Disordered" evidence="1">
    <location>
        <begin position="218"/>
        <end position="256"/>
    </location>
</feature>
<reference evidence="3" key="1">
    <citation type="submission" date="2009-08" db="EMBL/GenBank/DDBJ databases">
        <title>Annotation of Salpingoeca rosetta.</title>
        <authorList>
            <consortium name="The Broad Institute Genome Sequencing Platform"/>
            <person name="Russ C."/>
            <person name="Cuomo C."/>
            <person name="Burger G."/>
            <person name="Gray M.W."/>
            <person name="Holland P.W.H."/>
            <person name="King N."/>
            <person name="Lang F.B.F."/>
            <person name="Roger A.J."/>
            <person name="Ruiz-Trillo I."/>
            <person name="Young S.K."/>
            <person name="Zeng Q."/>
            <person name="Gargeya S."/>
            <person name="Alvarado L."/>
            <person name="Berlin A."/>
            <person name="Chapman S.B."/>
            <person name="Chen Z."/>
            <person name="Freedman E."/>
            <person name="Gellesch M."/>
            <person name="Goldberg J."/>
            <person name="Griggs A."/>
            <person name="Gujja S."/>
            <person name="Heilman E."/>
            <person name="Heiman D."/>
            <person name="Howarth C."/>
            <person name="Mehta T."/>
            <person name="Neiman D."/>
            <person name="Pearson M."/>
            <person name="Roberts A."/>
            <person name="Saif S."/>
            <person name="Shea T."/>
            <person name="Shenoy N."/>
            <person name="Sisk P."/>
            <person name="Stolte C."/>
            <person name="Sykes S."/>
            <person name="White J."/>
            <person name="Yandava C."/>
            <person name="Haas B."/>
            <person name="Nusbaum C."/>
            <person name="Birren B."/>
        </authorList>
    </citation>
    <scope>NUCLEOTIDE SEQUENCE [LARGE SCALE GENOMIC DNA]</scope>
    <source>
        <strain evidence="3">ATCC 50818</strain>
    </source>
</reference>
<dbReference type="KEGG" id="sre:PTSG_08744"/>
<organism evidence="4">
    <name type="scientific">Salpingoeca rosetta (strain ATCC 50818 / BSB-021)</name>
    <dbReference type="NCBI Taxonomy" id="946362"/>
    <lineage>
        <taxon>Eukaryota</taxon>
        <taxon>Choanoflagellata</taxon>
        <taxon>Craspedida</taxon>
        <taxon>Salpingoecidae</taxon>
        <taxon>Salpingoeca</taxon>
    </lineage>
</organism>
<dbReference type="InParanoid" id="F2UKK2"/>
<dbReference type="RefSeq" id="XP_004990127.1">
    <property type="nucleotide sequence ID" value="XM_004990070.1"/>
</dbReference>
<accession>F2UKK2</accession>
<sequence>MASTEGIQLQTKAADSTASQKQRVLVLQSEFDDGFDEIRTSPSPPRRDSKAPLKRMSTVSRTRDPWVARRRVLLFLCCGLLVVGVLLAIPLVYLTRPTDTATRPADPTPIPGSEASSQDEQTGDGTAAAADDCPQLTCEQFIHKCLGQAAGGLSSTDFGACIAEGGFHANPDLVLLGACLEQCDSPACHHEMTTSMDATTLRSLRCWESCAQITGDSTCSRASTTASTTTTTTTSSSSTSSSSSVSSTSTSTSGTL</sequence>
<dbReference type="Proteomes" id="UP000007799">
    <property type="component" value="Unassembled WGS sequence"/>
</dbReference>
<gene>
    <name evidence="3" type="ORF">PTSG_08744</name>
</gene>
<feature type="region of interest" description="Disordered" evidence="1">
    <location>
        <begin position="1"/>
        <end position="20"/>
    </location>
</feature>
<keyword evidence="2" id="KW-1133">Transmembrane helix</keyword>
<dbReference type="GeneID" id="16070681"/>